<proteinExistence type="predicted"/>
<keyword evidence="2" id="KW-1185">Reference proteome</keyword>
<comment type="caution">
    <text evidence="1">The sequence shown here is derived from an EMBL/GenBank/DDBJ whole genome shotgun (WGS) entry which is preliminary data.</text>
</comment>
<reference evidence="1" key="1">
    <citation type="journal article" date="2023" name="G3 (Bethesda)">
        <title>A reference genome for the long-term kleptoplast-retaining sea slug Elysia crispata morphotype clarki.</title>
        <authorList>
            <person name="Eastman K.E."/>
            <person name="Pendleton A.L."/>
            <person name="Shaikh M.A."/>
            <person name="Suttiyut T."/>
            <person name="Ogas R."/>
            <person name="Tomko P."/>
            <person name="Gavelis G."/>
            <person name="Widhalm J.R."/>
            <person name="Wisecaver J.H."/>
        </authorList>
    </citation>
    <scope>NUCLEOTIDE SEQUENCE</scope>
    <source>
        <strain evidence="1">ECLA1</strain>
    </source>
</reference>
<protein>
    <submittedName>
        <fullName evidence="1">Uncharacterized protein</fullName>
    </submittedName>
</protein>
<organism evidence="1 2">
    <name type="scientific">Elysia crispata</name>
    <name type="common">lettuce slug</name>
    <dbReference type="NCBI Taxonomy" id="231223"/>
    <lineage>
        <taxon>Eukaryota</taxon>
        <taxon>Metazoa</taxon>
        <taxon>Spiralia</taxon>
        <taxon>Lophotrochozoa</taxon>
        <taxon>Mollusca</taxon>
        <taxon>Gastropoda</taxon>
        <taxon>Heterobranchia</taxon>
        <taxon>Euthyneura</taxon>
        <taxon>Panpulmonata</taxon>
        <taxon>Sacoglossa</taxon>
        <taxon>Placobranchoidea</taxon>
        <taxon>Plakobranchidae</taxon>
        <taxon>Elysia</taxon>
    </lineage>
</organism>
<dbReference type="AlphaFoldDB" id="A0AAE1DP65"/>
<sequence length="164" mass="18867">MAFGDLGSDYLWALYEEFVSNPENYCIVAVLNDVVIAYGMSVVIDGGITSVQRHYRHKVLYETFNTKTKVDKVEPNNPFRPGYKAVFIRPEVPHKHLRAHLQNMKWEMQRRFPGRDGVITMMYGAQVLSCFRDVGLGVIIPNVEKYGVQWERSKLLISNVLSKL</sequence>
<gene>
    <name evidence="1" type="ORF">RRG08_021691</name>
</gene>
<accession>A0AAE1DP65</accession>
<name>A0AAE1DP65_9GAST</name>
<dbReference type="Proteomes" id="UP001283361">
    <property type="component" value="Unassembled WGS sequence"/>
</dbReference>
<evidence type="ECO:0000313" key="2">
    <source>
        <dbReference type="Proteomes" id="UP001283361"/>
    </source>
</evidence>
<evidence type="ECO:0000313" key="1">
    <source>
        <dbReference type="EMBL" id="KAK3777572.1"/>
    </source>
</evidence>
<dbReference type="EMBL" id="JAWDGP010003066">
    <property type="protein sequence ID" value="KAK3777572.1"/>
    <property type="molecule type" value="Genomic_DNA"/>
</dbReference>